<evidence type="ECO:0000313" key="2">
    <source>
        <dbReference type="EMBL" id="JAE31384.1"/>
    </source>
</evidence>
<dbReference type="AlphaFoldDB" id="A0A0A9H6G1"/>
<sequence length="40" mass="4078">MARGTAGGSLLSFAAVAITDRPRSPQPHLPLALASSQEDS</sequence>
<protein>
    <submittedName>
        <fullName evidence="2">Uncharacterized protein</fullName>
    </submittedName>
</protein>
<evidence type="ECO:0000256" key="1">
    <source>
        <dbReference type="SAM" id="MobiDB-lite"/>
    </source>
</evidence>
<organism evidence="2">
    <name type="scientific">Arundo donax</name>
    <name type="common">Giant reed</name>
    <name type="synonym">Donax arundinaceus</name>
    <dbReference type="NCBI Taxonomy" id="35708"/>
    <lineage>
        <taxon>Eukaryota</taxon>
        <taxon>Viridiplantae</taxon>
        <taxon>Streptophyta</taxon>
        <taxon>Embryophyta</taxon>
        <taxon>Tracheophyta</taxon>
        <taxon>Spermatophyta</taxon>
        <taxon>Magnoliopsida</taxon>
        <taxon>Liliopsida</taxon>
        <taxon>Poales</taxon>
        <taxon>Poaceae</taxon>
        <taxon>PACMAD clade</taxon>
        <taxon>Arundinoideae</taxon>
        <taxon>Arundineae</taxon>
        <taxon>Arundo</taxon>
    </lineage>
</organism>
<feature type="region of interest" description="Disordered" evidence="1">
    <location>
        <begin position="21"/>
        <end position="40"/>
    </location>
</feature>
<dbReference type="EMBL" id="GBRH01166512">
    <property type="protein sequence ID" value="JAE31384.1"/>
    <property type="molecule type" value="Transcribed_RNA"/>
</dbReference>
<proteinExistence type="predicted"/>
<reference evidence="2" key="2">
    <citation type="journal article" date="2015" name="Data Brief">
        <title>Shoot transcriptome of the giant reed, Arundo donax.</title>
        <authorList>
            <person name="Barrero R.A."/>
            <person name="Guerrero F.D."/>
            <person name="Moolhuijzen P."/>
            <person name="Goolsby J.A."/>
            <person name="Tidwell J."/>
            <person name="Bellgard S.E."/>
            <person name="Bellgard M.I."/>
        </authorList>
    </citation>
    <scope>NUCLEOTIDE SEQUENCE</scope>
    <source>
        <tissue evidence="2">Shoot tissue taken approximately 20 cm above the soil surface</tissue>
    </source>
</reference>
<name>A0A0A9H6G1_ARUDO</name>
<reference evidence="2" key="1">
    <citation type="submission" date="2014-09" db="EMBL/GenBank/DDBJ databases">
        <authorList>
            <person name="Magalhaes I.L.F."/>
            <person name="Oliveira U."/>
            <person name="Santos F.R."/>
            <person name="Vidigal T.H.D.A."/>
            <person name="Brescovit A.D."/>
            <person name="Santos A.J."/>
        </authorList>
    </citation>
    <scope>NUCLEOTIDE SEQUENCE</scope>
    <source>
        <tissue evidence="2">Shoot tissue taken approximately 20 cm above the soil surface</tissue>
    </source>
</reference>
<accession>A0A0A9H6G1</accession>